<feature type="compositionally biased region" description="Low complexity" evidence="1">
    <location>
        <begin position="33"/>
        <end position="50"/>
    </location>
</feature>
<dbReference type="Proteomes" id="UP000515563">
    <property type="component" value="Chromosome"/>
</dbReference>
<feature type="region of interest" description="Disordered" evidence="1">
    <location>
        <begin position="33"/>
        <end position="58"/>
    </location>
</feature>
<evidence type="ECO:0000256" key="1">
    <source>
        <dbReference type="SAM" id="MobiDB-lite"/>
    </source>
</evidence>
<dbReference type="EMBL" id="CP043661">
    <property type="protein sequence ID" value="QNE21167.1"/>
    <property type="molecule type" value="Genomic_DNA"/>
</dbReference>
<dbReference type="RefSeq" id="WP_185443569.1">
    <property type="nucleotide sequence ID" value="NZ_CP043661.1"/>
</dbReference>
<name>A0A7G6X4K2_9ACTN</name>
<keyword evidence="2" id="KW-0732">Signal</keyword>
<keyword evidence="4" id="KW-1185">Reference proteome</keyword>
<evidence type="ECO:0008006" key="5">
    <source>
        <dbReference type="Google" id="ProtNLM"/>
    </source>
</evidence>
<dbReference type="KEGG" id="kqi:F1D05_28725"/>
<accession>A0A7G6X4K2</accession>
<dbReference type="PROSITE" id="PS51257">
    <property type="entry name" value="PROKAR_LIPOPROTEIN"/>
    <property type="match status" value="1"/>
</dbReference>
<feature type="signal peptide" evidence="2">
    <location>
        <begin position="1"/>
        <end position="23"/>
    </location>
</feature>
<feature type="chain" id="PRO_5038337034" description="LppP/LprE family lipoprotein" evidence="2">
    <location>
        <begin position="24"/>
        <end position="201"/>
    </location>
</feature>
<reference evidence="4" key="1">
    <citation type="submission" date="2019-09" db="EMBL/GenBank/DDBJ databases">
        <title>Antimicrobial potential of Antarctic Bacteria.</title>
        <authorList>
            <person name="Benaud N."/>
            <person name="Edwards R.J."/>
            <person name="Ferrari B.C."/>
        </authorList>
    </citation>
    <scope>NUCLEOTIDE SEQUENCE [LARGE SCALE GENOMIC DNA]</scope>
    <source>
        <strain evidence="4">SPB151</strain>
    </source>
</reference>
<evidence type="ECO:0000313" key="4">
    <source>
        <dbReference type="Proteomes" id="UP000515563"/>
    </source>
</evidence>
<proteinExistence type="predicted"/>
<protein>
    <recommendedName>
        <fullName evidence="5">LppP/LprE family lipoprotein</fullName>
    </recommendedName>
</protein>
<reference evidence="3 4" key="2">
    <citation type="journal article" date="2020" name="Microbiol. Resour. Announc.">
        <title>Antarctic desert soil bacteria exhibit high novel natural product potential, evaluated through long-read genome sequencing and comparative genomics.</title>
        <authorList>
            <person name="Benaud N."/>
            <person name="Edwards R.J."/>
            <person name="Amos T.G."/>
            <person name="D'Agostino P.M."/>
            <person name="Gutierrez-Chavez C."/>
            <person name="Montgomery K."/>
            <person name="Nicetic I."/>
            <person name="Ferrari B.C."/>
        </authorList>
    </citation>
    <scope>NUCLEOTIDE SEQUENCE [LARGE SCALE GENOMIC DNA]</scope>
    <source>
        <strain evidence="3 4">SPB151</strain>
    </source>
</reference>
<sequence length="201" mass="21593">MRARQLLPAAVVLFALLTFTGCANGSGLRVEGAEPAGTTTTPATASTEGTQGFGKTDRTPAKVTVSLTQVRQTLLADKSLDTYSRTVLSKCLVIERCLSRGATVNVLHSAQPQLVVLIHTIEGFTFGAFLIAVEPAGPRRVWSLKADQLKINASPQGDLVVESEMFGPEDKACCPSVTRVEVYRWNGRQMIKVSSQDQKGD</sequence>
<evidence type="ECO:0000313" key="3">
    <source>
        <dbReference type="EMBL" id="QNE21167.1"/>
    </source>
</evidence>
<evidence type="ECO:0000256" key="2">
    <source>
        <dbReference type="SAM" id="SignalP"/>
    </source>
</evidence>
<dbReference type="AlphaFoldDB" id="A0A7G6X4K2"/>
<gene>
    <name evidence="3" type="ORF">F1D05_28725</name>
</gene>
<organism evidence="3 4">
    <name type="scientific">Kribbella qitaiheensis</name>
    <dbReference type="NCBI Taxonomy" id="1544730"/>
    <lineage>
        <taxon>Bacteria</taxon>
        <taxon>Bacillati</taxon>
        <taxon>Actinomycetota</taxon>
        <taxon>Actinomycetes</taxon>
        <taxon>Propionibacteriales</taxon>
        <taxon>Kribbellaceae</taxon>
        <taxon>Kribbella</taxon>
    </lineage>
</organism>